<gene>
    <name evidence="1" type="ORF">BI308_18295</name>
</gene>
<dbReference type="Pfam" id="PF04485">
    <property type="entry name" value="NblA"/>
    <property type="match status" value="1"/>
</dbReference>
<proteinExistence type="predicted"/>
<accession>A0A1L9QNB3</accession>
<dbReference type="SMR" id="A0A1L9QNB3"/>
<dbReference type="STRING" id="1925591.BI308_18295"/>
<sequence>MQMPGKLTLEQQFKMKVYEDQVQALTQEEAQTYLLEVLRQMMVKDNIVKHLMKNA</sequence>
<dbReference type="AlphaFoldDB" id="A0A1L9QNB3"/>
<dbReference type="Gene3D" id="1.10.287.670">
    <property type="entry name" value="Phycobilisome degradation protein NblA"/>
    <property type="match status" value="1"/>
</dbReference>
<evidence type="ECO:0000313" key="1">
    <source>
        <dbReference type="EMBL" id="OJJ24126.1"/>
    </source>
</evidence>
<dbReference type="SUPFAM" id="SSF109859">
    <property type="entry name" value="NblA-like"/>
    <property type="match status" value="1"/>
</dbReference>
<name>A0A1L9QNB3_9CYAN</name>
<reference evidence="1" key="1">
    <citation type="submission" date="2016-10" db="EMBL/GenBank/DDBJ databases">
        <title>CRISPR-Cas defence system in Roseofilum reptotaenium: evidence of a bacteriophage-cyanobacterium arms race in the coral black band disease.</title>
        <authorList>
            <person name="Buerger P."/>
            <person name="Wood-Charlson E.M."/>
            <person name="Weynberg K.D."/>
            <person name="Willis B."/>
            <person name="Van Oppen M.J."/>
        </authorList>
    </citation>
    <scope>NUCLEOTIDE SEQUENCE [LARGE SCALE GENOMIC DNA]</scope>
    <source>
        <strain evidence="1">AO1-A</strain>
    </source>
</reference>
<comment type="caution">
    <text evidence="1">The sequence shown here is derived from an EMBL/GenBank/DDBJ whole genome shotgun (WGS) entry which is preliminary data.</text>
</comment>
<protein>
    <submittedName>
        <fullName evidence="1">Phycobilisome degradation protein nblA</fullName>
    </submittedName>
</protein>
<organism evidence="1 2">
    <name type="scientific">Roseofilum reptotaenium AO1-A</name>
    <dbReference type="NCBI Taxonomy" id="1925591"/>
    <lineage>
        <taxon>Bacteria</taxon>
        <taxon>Bacillati</taxon>
        <taxon>Cyanobacteriota</taxon>
        <taxon>Cyanophyceae</taxon>
        <taxon>Desertifilales</taxon>
        <taxon>Desertifilaceae</taxon>
        <taxon>Roseofilum</taxon>
    </lineage>
</organism>
<dbReference type="Proteomes" id="UP000183940">
    <property type="component" value="Unassembled WGS sequence"/>
</dbReference>
<dbReference type="InterPro" id="IPR036904">
    <property type="entry name" value="NblA_sf"/>
</dbReference>
<keyword evidence="2" id="KW-1185">Reference proteome</keyword>
<dbReference type="EMBL" id="MLAW01000037">
    <property type="protein sequence ID" value="OJJ24126.1"/>
    <property type="molecule type" value="Genomic_DNA"/>
</dbReference>
<dbReference type="InterPro" id="IPR007574">
    <property type="entry name" value="NblA"/>
</dbReference>
<evidence type="ECO:0000313" key="2">
    <source>
        <dbReference type="Proteomes" id="UP000183940"/>
    </source>
</evidence>